<accession>E6QM08</accession>
<feature type="transmembrane region" description="Helical" evidence="1">
    <location>
        <begin position="45"/>
        <end position="64"/>
    </location>
</feature>
<gene>
    <name evidence="2" type="ORF">CARN6_1731</name>
</gene>
<keyword evidence="1" id="KW-1133">Transmembrane helix</keyword>
<proteinExistence type="predicted"/>
<reference evidence="2" key="1">
    <citation type="submission" date="2009-10" db="EMBL/GenBank/DDBJ databases">
        <title>Diversity of trophic interactions inside an arsenic-rich microbial ecosystem.</title>
        <authorList>
            <person name="Bertin P.N."/>
            <person name="Heinrich-Salmeron A."/>
            <person name="Pelletier E."/>
            <person name="Goulhen-Chollet F."/>
            <person name="Arsene-Ploetze F."/>
            <person name="Gallien S."/>
            <person name="Calteau A."/>
            <person name="Vallenet D."/>
            <person name="Casiot C."/>
            <person name="Chane-Woon-Ming B."/>
            <person name="Giloteaux L."/>
            <person name="Barakat M."/>
            <person name="Bonnefoy V."/>
            <person name="Bruneel O."/>
            <person name="Chandler M."/>
            <person name="Cleiss J."/>
            <person name="Duran R."/>
            <person name="Elbaz-Poulichet F."/>
            <person name="Fonknechten N."/>
            <person name="Lauga B."/>
            <person name="Mornico D."/>
            <person name="Ortet P."/>
            <person name="Schaeffer C."/>
            <person name="Siguier P."/>
            <person name="Alexander Thil Smith A."/>
            <person name="Van Dorsselaer A."/>
            <person name="Weissenbach J."/>
            <person name="Medigue C."/>
            <person name="Le Paslier D."/>
        </authorList>
    </citation>
    <scope>NUCLEOTIDE SEQUENCE</scope>
</reference>
<protein>
    <submittedName>
        <fullName evidence="2">Uncharacterized protein</fullName>
    </submittedName>
</protein>
<keyword evidence="1" id="KW-0472">Membrane</keyword>
<name>E6QM08_9ZZZZ</name>
<evidence type="ECO:0000256" key="1">
    <source>
        <dbReference type="SAM" id="Phobius"/>
    </source>
</evidence>
<dbReference type="AlphaFoldDB" id="E6QM08"/>
<evidence type="ECO:0000313" key="2">
    <source>
        <dbReference type="EMBL" id="CBI08279.1"/>
    </source>
</evidence>
<keyword evidence="1" id="KW-0812">Transmembrane</keyword>
<dbReference type="EMBL" id="CABQ01000201">
    <property type="protein sequence ID" value="CBI08279.1"/>
    <property type="molecule type" value="Genomic_DNA"/>
</dbReference>
<comment type="caution">
    <text evidence="2">The sequence shown here is derived from an EMBL/GenBank/DDBJ whole genome shotgun (WGS) entry which is preliminary data.</text>
</comment>
<sequence>MTNDPFYLIGRRVGAKPVTDSRPYKSKPTANLRAEDSGSIGKVRVLGWSAATFGAGAILGWFAGARGGK</sequence>
<organism evidence="2">
    <name type="scientific">mine drainage metagenome</name>
    <dbReference type="NCBI Taxonomy" id="410659"/>
    <lineage>
        <taxon>unclassified sequences</taxon>
        <taxon>metagenomes</taxon>
        <taxon>ecological metagenomes</taxon>
    </lineage>
</organism>